<evidence type="ECO:0000256" key="2">
    <source>
        <dbReference type="ARBA" id="ARBA00022723"/>
    </source>
</evidence>
<dbReference type="PANTHER" id="PTHR43742:SF6">
    <property type="entry name" value="OXIDOREDUCTASE YYAE-RELATED"/>
    <property type="match status" value="1"/>
</dbReference>
<organism evidence="6">
    <name type="scientific">Ignisphaera aggregans</name>
    <dbReference type="NCBI Taxonomy" id="334771"/>
    <lineage>
        <taxon>Archaea</taxon>
        <taxon>Thermoproteota</taxon>
        <taxon>Thermoprotei</taxon>
        <taxon>Desulfurococcales</taxon>
        <taxon>Desulfurococcaceae</taxon>
        <taxon>Ignisphaera</taxon>
    </lineage>
</organism>
<sequence length="642" mass="72751">MVVNVACPRDCYDTCRLKVYVENGRITKIVADDDRYTQGILCPRAAKDVERVYSSLRVLYPSVSIDGGVFKRIDWDDAIDVLVSRLMDVLEMYGPKHVLFLEYAGNRGILTRYASRRLWNYLGVTQTDRSICNYSGSKALKLVYGSTYGLFPDEIDRLNMAIVWGFNPAISAIHLWRKILKIMERSGYVVTLDVRSTETARQSNYFVKVKPGSDGYLALGLAKYLIDQGYVDKEFIDSYTYGYQEFVMHLEKYSLDVVESVTGVSKQKIIEIAEIMVNNKPFGIFIGYGIQRRYGGGEIVRAISILPALLGIHRGFYYSNTEGMSINIDAVEGIRHRFVDTVSMEKIGEELARGVYKFVYIHLHNPVATLPNASKVVEGLSRDDVFVVVHETHWSDTAKIADLVLPAPTFYEKLDLVFSYLHNNVYINQPAIEPLGESIAEYQLMCEIAKHVVPDKYQEVCLDPYRVFEIAIGRKNLEKLLAKGYIELEIKPREEYQTPTKRIELYSTVAEKLGLPPLPTPPEGDKCGEEEFVLITSAHPLYIHTQFEEVYGVNQNSLYISREDAEKLGLSEGDLVEIYNDRGSAVVRIHIDMGISRGIVWTSRQIYTIDGKRINVVLDDGVDRYGGATLNSTCIKIRKLAV</sequence>
<evidence type="ECO:0000256" key="3">
    <source>
        <dbReference type="ARBA" id="ARBA00023004"/>
    </source>
</evidence>
<keyword evidence="3" id="KW-0408">Iron</keyword>
<dbReference type="InterPro" id="IPR050612">
    <property type="entry name" value="Prok_Mopterin_Oxidored"/>
</dbReference>
<comment type="caution">
    <text evidence="6">The sequence shown here is derived from an EMBL/GenBank/DDBJ whole genome shotgun (WGS) entry which is preliminary data.</text>
</comment>
<dbReference type="Pfam" id="PF01568">
    <property type="entry name" value="Molydop_binding"/>
    <property type="match status" value="1"/>
</dbReference>
<dbReference type="CDD" id="cd02775">
    <property type="entry name" value="MopB_CT"/>
    <property type="match status" value="1"/>
</dbReference>
<dbReference type="GO" id="GO:0046872">
    <property type="term" value="F:metal ion binding"/>
    <property type="evidence" value="ECO:0007669"/>
    <property type="project" value="UniProtKB-KW"/>
</dbReference>
<keyword evidence="2" id="KW-0479">Metal-binding</keyword>
<feature type="domain" description="4Fe-4S Mo/W bis-MGD-type" evidence="5">
    <location>
        <begin position="1"/>
        <end position="56"/>
    </location>
</feature>
<dbReference type="Gene3D" id="3.40.228.10">
    <property type="entry name" value="Dimethylsulfoxide Reductase, domain 2"/>
    <property type="match status" value="1"/>
</dbReference>
<dbReference type="InterPro" id="IPR006963">
    <property type="entry name" value="Mopterin_OxRdtase_4Fe-4S_dom"/>
</dbReference>
<dbReference type="PROSITE" id="PS51669">
    <property type="entry name" value="4FE4S_MOW_BIS_MGD"/>
    <property type="match status" value="1"/>
</dbReference>
<dbReference type="SUPFAM" id="SSF53706">
    <property type="entry name" value="Formate dehydrogenase/DMSO reductase, domains 1-3"/>
    <property type="match status" value="1"/>
</dbReference>
<dbReference type="Gene3D" id="2.20.25.90">
    <property type="entry name" value="ADC-like domains"/>
    <property type="match status" value="1"/>
</dbReference>
<evidence type="ECO:0000256" key="4">
    <source>
        <dbReference type="ARBA" id="ARBA00023014"/>
    </source>
</evidence>
<reference evidence="6" key="1">
    <citation type="journal article" date="2020" name="mSystems">
        <title>Genome- and Community-Level Interaction Insights into Carbon Utilization and Element Cycling Functions of Hydrothermarchaeota in Hydrothermal Sediment.</title>
        <authorList>
            <person name="Zhou Z."/>
            <person name="Liu Y."/>
            <person name="Xu W."/>
            <person name="Pan J."/>
            <person name="Luo Z.H."/>
            <person name="Li M."/>
        </authorList>
    </citation>
    <scope>NUCLEOTIDE SEQUENCE [LARGE SCALE GENOMIC DNA]</scope>
    <source>
        <strain evidence="6">SpSt-688</strain>
    </source>
</reference>
<dbReference type="Pfam" id="PF04879">
    <property type="entry name" value="Molybdop_Fe4S4"/>
    <property type="match status" value="1"/>
</dbReference>
<dbReference type="GO" id="GO:0043546">
    <property type="term" value="F:molybdopterin cofactor binding"/>
    <property type="evidence" value="ECO:0007669"/>
    <property type="project" value="InterPro"/>
</dbReference>
<keyword evidence="4" id="KW-0411">Iron-sulfur</keyword>
<dbReference type="Gene3D" id="3.30.2070.10">
    <property type="entry name" value="Formate dehydrogenase/DMSO reductase"/>
    <property type="match status" value="1"/>
</dbReference>
<dbReference type="PANTHER" id="PTHR43742">
    <property type="entry name" value="TRIMETHYLAMINE-N-OXIDE REDUCTASE"/>
    <property type="match status" value="1"/>
</dbReference>
<accession>A0A7J3N0H7</accession>
<evidence type="ECO:0000256" key="1">
    <source>
        <dbReference type="ARBA" id="ARBA00010312"/>
    </source>
</evidence>
<dbReference type="EMBL" id="DTDH01000206">
    <property type="protein sequence ID" value="HGT99226.1"/>
    <property type="molecule type" value="Genomic_DNA"/>
</dbReference>
<dbReference type="InterPro" id="IPR006656">
    <property type="entry name" value="Mopterin_OxRdtase"/>
</dbReference>
<dbReference type="GO" id="GO:0051536">
    <property type="term" value="F:iron-sulfur cluster binding"/>
    <property type="evidence" value="ECO:0007669"/>
    <property type="project" value="UniProtKB-KW"/>
</dbReference>
<evidence type="ECO:0000313" key="6">
    <source>
        <dbReference type="EMBL" id="HGT99226.1"/>
    </source>
</evidence>
<dbReference type="InterPro" id="IPR006657">
    <property type="entry name" value="MoPterin_dinucl-bd_dom"/>
</dbReference>
<dbReference type="AlphaFoldDB" id="A0A7J3N0H7"/>
<name>A0A7J3N0H7_9CREN</name>
<evidence type="ECO:0000259" key="5">
    <source>
        <dbReference type="PROSITE" id="PS51669"/>
    </source>
</evidence>
<dbReference type="InterPro" id="IPR009010">
    <property type="entry name" value="Asp_de-COase-like_dom_sf"/>
</dbReference>
<dbReference type="Gene3D" id="2.40.40.20">
    <property type="match status" value="1"/>
</dbReference>
<gene>
    <name evidence="6" type="ORF">ENU64_07365</name>
</gene>
<dbReference type="GO" id="GO:0016491">
    <property type="term" value="F:oxidoreductase activity"/>
    <property type="evidence" value="ECO:0007669"/>
    <property type="project" value="InterPro"/>
</dbReference>
<dbReference type="Pfam" id="PF00384">
    <property type="entry name" value="Molybdopterin"/>
    <property type="match status" value="1"/>
</dbReference>
<protein>
    <submittedName>
        <fullName evidence="6">Formate dehydrogenase</fullName>
    </submittedName>
</protein>
<dbReference type="Gene3D" id="3.40.50.740">
    <property type="match status" value="1"/>
</dbReference>
<comment type="similarity">
    <text evidence="1">Belongs to the prokaryotic molybdopterin-containing oxidoreductase family.</text>
</comment>
<dbReference type="SUPFAM" id="SSF50692">
    <property type="entry name" value="ADC-like"/>
    <property type="match status" value="1"/>
</dbReference>
<proteinExistence type="inferred from homology"/>
<dbReference type="SMART" id="SM00926">
    <property type="entry name" value="Molybdop_Fe4S4"/>
    <property type="match status" value="1"/>
</dbReference>